<feature type="signal peptide" evidence="1">
    <location>
        <begin position="1"/>
        <end position="20"/>
    </location>
</feature>
<sequence>MSVVCRALLLLCVLFVACQAYSRMELEDRMQMSRFHEPGKGATGGDDAYLHYLSEYFGKPMQRRTAGSTYPILL</sequence>
<organism evidence="2 3">
    <name type="scientific">Caenorhabditis tropicalis</name>
    <dbReference type="NCBI Taxonomy" id="1561998"/>
    <lineage>
        <taxon>Eukaryota</taxon>
        <taxon>Metazoa</taxon>
        <taxon>Ecdysozoa</taxon>
        <taxon>Nematoda</taxon>
        <taxon>Chromadorea</taxon>
        <taxon>Rhabditida</taxon>
        <taxon>Rhabditina</taxon>
        <taxon>Rhabditomorpha</taxon>
        <taxon>Rhabditoidea</taxon>
        <taxon>Rhabditidae</taxon>
        <taxon>Peloderinae</taxon>
        <taxon>Caenorhabditis</taxon>
    </lineage>
</organism>
<evidence type="ECO:0000313" key="2">
    <source>
        <dbReference type="Proteomes" id="UP000095282"/>
    </source>
</evidence>
<name>A0A1I7T335_9PELO</name>
<dbReference type="PROSITE" id="PS51257">
    <property type="entry name" value="PROKAR_LIPOPROTEIN"/>
    <property type="match status" value="1"/>
</dbReference>
<evidence type="ECO:0000256" key="1">
    <source>
        <dbReference type="SAM" id="SignalP"/>
    </source>
</evidence>
<evidence type="ECO:0000313" key="3">
    <source>
        <dbReference type="WBParaSite" id="Csp11.Scaffold486.g1955.t1"/>
    </source>
</evidence>
<dbReference type="WBParaSite" id="Csp11.Scaffold486.g1955.t1">
    <property type="protein sequence ID" value="Csp11.Scaffold486.g1955.t1"/>
    <property type="gene ID" value="Csp11.Scaffold486.g1955"/>
</dbReference>
<keyword evidence="1" id="KW-0732">Signal</keyword>
<keyword evidence="2" id="KW-1185">Reference proteome</keyword>
<dbReference type="eggNOG" id="ENOG502TIH2">
    <property type="taxonomic scope" value="Eukaryota"/>
</dbReference>
<protein>
    <submittedName>
        <fullName evidence="3">Pancreatic hormone</fullName>
    </submittedName>
</protein>
<reference evidence="3" key="1">
    <citation type="submission" date="2016-11" db="UniProtKB">
        <authorList>
            <consortium name="WormBaseParasite"/>
        </authorList>
    </citation>
    <scope>IDENTIFICATION</scope>
</reference>
<feature type="chain" id="PRO_5009306968" evidence="1">
    <location>
        <begin position="21"/>
        <end position="74"/>
    </location>
</feature>
<dbReference type="Proteomes" id="UP000095282">
    <property type="component" value="Unplaced"/>
</dbReference>
<proteinExistence type="predicted"/>
<accession>A0A1I7T335</accession>
<dbReference type="AlphaFoldDB" id="A0A1I7T335"/>
<dbReference type="STRING" id="1561998.A0A1I7T335"/>